<accession>A0A672I6X0</accession>
<feature type="region of interest" description="Disordered" evidence="2">
    <location>
        <begin position="1463"/>
        <end position="1520"/>
    </location>
</feature>
<dbReference type="InterPro" id="IPR022188">
    <property type="entry name" value="TASOR_DUF3715"/>
</dbReference>
<feature type="compositionally biased region" description="Low complexity" evidence="2">
    <location>
        <begin position="1678"/>
        <end position="1688"/>
    </location>
</feature>
<feature type="region of interest" description="Disordered" evidence="2">
    <location>
        <begin position="673"/>
        <end position="761"/>
    </location>
</feature>
<evidence type="ECO:0000259" key="5">
    <source>
        <dbReference type="Pfam" id="PF23314"/>
    </source>
</evidence>
<feature type="region of interest" description="Disordered" evidence="2">
    <location>
        <begin position="1367"/>
        <end position="1408"/>
    </location>
</feature>
<dbReference type="InterPro" id="IPR046432">
    <property type="entry name" value="TASOR"/>
</dbReference>
<dbReference type="GO" id="GO:0005654">
    <property type="term" value="C:nucleoplasm"/>
    <property type="evidence" value="ECO:0007669"/>
    <property type="project" value="TreeGrafter"/>
</dbReference>
<dbReference type="Pfam" id="PF24630">
    <property type="entry name" value="PIN_TASOR"/>
    <property type="match status" value="1"/>
</dbReference>
<feature type="compositionally biased region" description="Polar residues" evidence="2">
    <location>
        <begin position="749"/>
        <end position="761"/>
    </location>
</feature>
<evidence type="ECO:0000259" key="4">
    <source>
        <dbReference type="Pfam" id="PF12509"/>
    </source>
</evidence>
<feature type="compositionally biased region" description="Polar residues" evidence="2">
    <location>
        <begin position="1850"/>
        <end position="1859"/>
    </location>
</feature>
<feature type="region of interest" description="Disordered" evidence="2">
    <location>
        <begin position="2078"/>
        <end position="2102"/>
    </location>
</feature>
<dbReference type="Proteomes" id="UP000472267">
    <property type="component" value="Chromosome 7"/>
</dbReference>
<sequence length="2418" mass="269986">MWLTYTFSFCPLLGFLIPVPESSQLFETVLAPLQSAYLYEESKQFFKYKSAVRVKNPALEAKYNAFREKRKQAGYSEDDLKESYGFLLFDDANKAYALGKTGVLTGNSTCTTLGDPSKGVYISMFSDCLDSNCWYHGKSGYIAIIRLTKGKVKKVVEIYTQNLTTPTEGFDCHVSEQLPTVSSETSSFLAFERTQYYMYERLNDGSNETAPSPSAACPFAIVEFSYTDTKATLPVPQEKSEVKRIARPYLPWRGKLQIGSQSYSVGLRSTAGASMPSKLPPVVKIDKAISMVDLRHLLPKTVFETCLTGEAFLDGLYCSLCELISTEVEENRSLALLVAELKKKDAALAFPLNDGGFLILLHSSHFLGCDDMGTGSTEGLQGIFVFPDSRVAVRDVKFGLRPSAISLEKLWFLPSLRSAKGKVGKPAINSSEQLWERLVHYMCSYEALLKSRLGSWPCKEFSVLPAEYNDQNTHKHVSSSPEWIHHAWQGFNLYLSKPECFQVPLSSASDVLAAEQEEQREDLDDDVYICPSPELVDPVSNPVQDQVSDKTCTETSLDSFSSRAEARTDLPIPRQCAMHTEMGKSIDTEGKKQLISLSEDLPSELIVSITSAEQSVGVESISVGRNMSTTKHNDFKFGGISMTSKLQSVQTNSHTDETDEARKVVAYPQVTKLTKPKKRRGQRGFSKKQTLASTACVRTPSSQTEKAPDEIGSLKSQKDRTTKQMSANPRRRISSNTAWRRAIQRKHTTGAQEKTSDAEQQNMENSTLMELKAGPLRKKTEVWDLKPVVSECGRILVPHGSVDVAYHIKHIQEKIQATKDELGLDKPLLDTSTKAHNTVEMEKKACADQETSVDEMGITTSMECRNQQQNMKSHVDPEESVLEHSDNCTVSKPLNTETNVEWLNKVADHPPLREIEEKKIGFISTPMSPLKGEILLTKLKSVLSRGKRKLDFLMMEEATANTVEDIQPCHKQQKVESETEMLTRNSASTLVESIRVNDMSSMLPVDVFANALGLTPKESPVQRTQDQDYLQKEDSPETRDKQILRRPLMSSPRRRRIKTLKKFKGITEECIKKTWWLHFQTPACNSSENLTYKDCSRDNLFRKTVKENVNSVCTSTDGLNLLADLALGASSGQVPLPPHPALESPPETSLKKCELTKSLTAVDQDSILHALLRQPPARAVHLPDTTASVNHLVGGDELVGLLMKEHAYSLDPSSSLLLGLPGTPFQASPVSGSTRLLLHHQAVYGDKYKTLHSSLGQEDQYEATNSPDCLKKLLTTRQKFRHSRTFVYKDGSLQVTRQWQEKYNFAADSKFTNETKNKAIIRALHGPWDFSIQDTDPEKQLIIHMWIGLFYSRSTARFFHADSNLEYSSSEDPLDIPSAVISDPAGDDLADISDPSTPEALDLSKRSNSASSKESVVLDLSLKNSIAEAVPSDEQVSKMETSESDGQEKIIQALNELKSPRAINESQQEPGQSTEHNSDVTDVNDMAVDEERDDKSFGKTMIPFIGPDTSGDDISEPLHSLQPSDVEEIPFTSETTNSEAVLPTAVLATSEICARKTEPSSPKLPLQDVSETDQPQGNHPENRCPTPTIDEKPYESRPFGFKNADEILKNISEMSSSSSNDDLPEKKKNIATSAVNTHLHVDLEARILRVLPSVSNLPSKSNLTDKPSQIKLTDMNESSDPTPDSTSSHTYLREEEKPTMACATQDLPAESLDPNSYFKERMEQILCVKLQVEKANLSVPQLSSTTNDEVETSGMTDDCNSHTSVPSTECLPVNESHENQEIDQTTSECSSKQEPCRPEEPHMEKSLQNILTSTPIVKYTKPTPALTENTKKDHFIGNSKKLDESHMVNGPSSADTRLTNGRHYKSKSVKTELALRDPAFSDQQDDNLNVNRITSSSLSLSSFDSAKSSPNQFDEDQSYFSWSHSVENLEQRIKETSIVKQGESPDASAPIVTCEDNGMGDESLVLSPKASLVCTILNTNQTTSVSFLEQISKRCLQDDPTQASVEQACLIFSEKMKQLLKKTKRGPTQQEEAHNSLSSSCTSPPMMIHFSNLEEQDISLYPLGNSLFGQTIMVDMSDRKDQQRQNSGHPREKSRTASNPLDHAGVSKVTAECARLYKATMHDICAVELDFSRPKYFNMDGVHSKTEPSNHFDFCDQMKREMDETFRSKLNSIVKKSCKTRYRFFILMTSDDTFFDETKAQLQAEGHTAVDPDEFFIKDSLSSLLIILRNEDIAEHIFQVPHLLELKRTPNVLFAGIDEPDDVLNLTYQEVFTAGGIVMIDKAALESLSLCNMKKISTILQELNGMGKWKWMLHYRDSRRIKENARLSAEAKEKKNFLLWGQDAGMLEVMPYHGCDLMSRDHPDYLTCLVRLQIQNISSRHTVFITDNATDGAYERKGIYMTTVNSFLTKPPSETFTV</sequence>
<dbReference type="PANTHER" id="PTHR16207:SF10">
    <property type="entry name" value="PROTEIN TASOR 2"/>
    <property type="match status" value="1"/>
</dbReference>
<protein>
    <submittedName>
        <fullName evidence="7">Protein TASOR-like</fullName>
    </submittedName>
</protein>
<feature type="signal peptide" evidence="3">
    <location>
        <begin position="1"/>
        <end position="22"/>
    </location>
</feature>
<dbReference type="PANTHER" id="PTHR16207">
    <property type="entry name" value="SET DOMAIN-CONTAINING PROTEIN"/>
    <property type="match status" value="1"/>
</dbReference>
<dbReference type="InParanoid" id="A0A672I6X0"/>
<feature type="domain" description="TASOR alpha/beta" evidence="5">
    <location>
        <begin position="2179"/>
        <end position="2272"/>
    </location>
</feature>
<feature type="compositionally biased region" description="Basic and acidic residues" evidence="2">
    <location>
        <begin position="2078"/>
        <end position="2095"/>
    </location>
</feature>
<feature type="region of interest" description="Disordered" evidence="2">
    <location>
        <begin position="1553"/>
        <end position="1596"/>
    </location>
</feature>
<dbReference type="Pfam" id="PF23314">
    <property type="entry name" value="TASOR_alpha-beta"/>
    <property type="match status" value="1"/>
</dbReference>
<feature type="region of interest" description="Disordered" evidence="2">
    <location>
        <begin position="1828"/>
        <end position="1863"/>
    </location>
</feature>
<evidence type="ECO:0000313" key="8">
    <source>
        <dbReference type="Proteomes" id="UP000472267"/>
    </source>
</evidence>
<feature type="domain" description="TASOR PIN" evidence="6">
    <location>
        <begin position="2276"/>
        <end position="2411"/>
    </location>
</feature>
<feature type="chain" id="PRO_5025377099" evidence="3">
    <location>
        <begin position="23"/>
        <end position="2418"/>
    </location>
</feature>
<feature type="region of interest" description="Disordered" evidence="2">
    <location>
        <begin position="1018"/>
        <end position="1051"/>
    </location>
</feature>
<proteinExistence type="inferred from homology"/>
<dbReference type="InterPro" id="IPR056242">
    <property type="entry name" value="PIN_TASOR"/>
</dbReference>
<evidence type="ECO:0000256" key="2">
    <source>
        <dbReference type="SAM" id="MobiDB-lite"/>
    </source>
</evidence>
<keyword evidence="3" id="KW-0732">Signal</keyword>
<reference evidence="7" key="2">
    <citation type="submission" date="2025-08" db="UniProtKB">
        <authorList>
            <consortium name="Ensembl"/>
        </authorList>
    </citation>
    <scope>IDENTIFICATION</scope>
</reference>
<dbReference type="Pfam" id="PF12509">
    <property type="entry name" value="DUF3715"/>
    <property type="match status" value="1"/>
</dbReference>
<reference evidence="7" key="1">
    <citation type="submission" date="2019-06" db="EMBL/GenBank/DDBJ databases">
        <authorList>
            <consortium name="Wellcome Sanger Institute Data Sharing"/>
        </authorList>
    </citation>
    <scope>NUCLEOTIDE SEQUENCE [LARGE SCALE GENOMIC DNA]</scope>
</reference>
<keyword evidence="8" id="KW-1185">Reference proteome</keyword>
<evidence type="ECO:0000313" key="7">
    <source>
        <dbReference type="Ensembl" id="ENSSFAP00005036939.1"/>
    </source>
</evidence>
<feature type="region of interest" description="Disordered" evidence="2">
    <location>
        <begin position="1743"/>
        <end position="1801"/>
    </location>
</feature>
<feature type="compositionally biased region" description="Polar residues" evidence="2">
    <location>
        <begin position="1464"/>
        <end position="1475"/>
    </location>
</feature>
<feature type="compositionally biased region" description="Basic and acidic residues" evidence="2">
    <location>
        <begin position="1025"/>
        <end position="1043"/>
    </location>
</feature>
<evidence type="ECO:0000259" key="6">
    <source>
        <dbReference type="Pfam" id="PF24630"/>
    </source>
</evidence>
<feature type="region of interest" description="Disordered" evidence="2">
    <location>
        <begin position="1656"/>
        <end position="1699"/>
    </location>
</feature>
<feature type="compositionally biased region" description="Basic and acidic residues" evidence="2">
    <location>
        <begin position="1829"/>
        <end position="1846"/>
    </location>
</feature>
<feature type="compositionally biased region" description="Polar residues" evidence="2">
    <location>
        <begin position="1782"/>
        <end position="1793"/>
    </location>
</feature>
<feature type="compositionally biased region" description="Polar residues" evidence="2">
    <location>
        <begin position="1656"/>
        <end position="1671"/>
    </location>
</feature>
<dbReference type="Ensembl" id="ENSSFAT00005038325.1">
    <property type="protein sequence ID" value="ENSSFAP00005036939.1"/>
    <property type="gene ID" value="ENSSFAG00005018613.1"/>
</dbReference>
<gene>
    <name evidence="7" type="primary">tasor2</name>
</gene>
<dbReference type="GO" id="GO:0045814">
    <property type="term" value="P:negative regulation of gene expression, epigenetic"/>
    <property type="evidence" value="ECO:0007669"/>
    <property type="project" value="InterPro"/>
</dbReference>
<organism evidence="7 8">
    <name type="scientific">Salarias fasciatus</name>
    <name type="common">Jewelled blenny</name>
    <name type="synonym">Blennius fasciatus</name>
    <dbReference type="NCBI Taxonomy" id="181472"/>
    <lineage>
        <taxon>Eukaryota</taxon>
        <taxon>Metazoa</taxon>
        <taxon>Chordata</taxon>
        <taxon>Craniata</taxon>
        <taxon>Vertebrata</taxon>
        <taxon>Euteleostomi</taxon>
        <taxon>Actinopterygii</taxon>
        <taxon>Neopterygii</taxon>
        <taxon>Teleostei</taxon>
        <taxon>Neoteleostei</taxon>
        <taxon>Acanthomorphata</taxon>
        <taxon>Ovalentaria</taxon>
        <taxon>Blenniimorphae</taxon>
        <taxon>Blenniiformes</taxon>
        <taxon>Blennioidei</taxon>
        <taxon>Blenniidae</taxon>
        <taxon>Salariinae</taxon>
        <taxon>Salarias</taxon>
    </lineage>
</organism>
<comment type="similarity">
    <text evidence="1">Belongs to the TASOR family.</text>
</comment>
<dbReference type="InterPro" id="IPR056243">
    <property type="entry name" value="TASOR_ab_dom"/>
</dbReference>
<feature type="domain" description="TASOR pseudo-PARP" evidence="4">
    <location>
        <begin position="71"/>
        <end position="217"/>
    </location>
</feature>
<evidence type="ECO:0000256" key="1">
    <source>
        <dbReference type="ARBA" id="ARBA00008058"/>
    </source>
</evidence>
<evidence type="ECO:0000256" key="3">
    <source>
        <dbReference type="SAM" id="SignalP"/>
    </source>
</evidence>
<name>A0A672I6X0_SALFA</name>
<dbReference type="OMA" id="NVKKKWW"/>
<reference evidence="7" key="3">
    <citation type="submission" date="2025-09" db="UniProtKB">
        <authorList>
            <consortium name="Ensembl"/>
        </authorList>
    </citation>
    <scope>IDENTIFICATION</scope>
</reference>
<feature type="compositionally biased region" description="Basic residues" evidence="2">
    <location>
        <begin position="674"/>
        <end position="686"/>
    </location>
</feature>